<sequence length="37" mass="4261">MPSQGNKHNLTVIMLLKMIFLFNNIYQPVVHLGNTSF</sequence>
<dbReference type="AlphaFoldDB" id="A0A5J4S111"/>
<keyword evidence="1" id="KW-1133">Transmembrane helix</keyword>
<feature type="transmembrane region" description="Helical" evidence="1">
    <location>
        <begin position="12"/>
        <end position="29"/>
    </location>
</feature>
<keyword evidence="1" id="KW-0812">Transmembrane</keyword>
<gene>
    <name evidence="2" type="ORF">EZS27_012222</name>
</gene>
<evidence type="ECO:0000313" key="2">
    <source>
        <dbReference type="EMBL" id="KAA6339857.1"/>
    </source>
</evidence>
<name>A0A5J4S111_9ZZZZ</name>
<dbReference type="EMBL" id="SNRY01000502">
    <property type="protein sequence ID" value="KAA6339857.1"/>
    <property type="molecule type" value="Genomic_DNA"/>
</dbReference>
<comment type="caution">
    <text evidence="2">The sequence shown here is derived from an EMBL/GenBank/DDBJ whole genome shotgun (WGS) entry which is preliminary data.</text>
</comment>
<proteinExistence type="predicted"/>
<keyword evidence="1" id="KW-0472">Membrane</keyword>
<accession>A0A5J4S111</accession>
<reference evidence="2" key="1">
    <citation type="submission" date="2019-03" db="EMBL/GenBank/DDBJ databases">
        <title>Single cell metagenomics reveals metabolic interactions within the superorganism composed of flagellate Streblomastix strix and complex community of Bacteroidetes bacteria on its surface.</title>
        <authorList>
            <person name="Treitli S.C."/>
            <person name="Kolisko M."/>
            <person name="Husnik F."/>
            <person name="Keeling P."/>
            <person name="Hampl V."/>
        </authorList>
    </citation>
    <scope>NUCLEOTIDE SEQUENCE</scope>
    <source>
        <strain evidence="2">STM</strain>
    </source>
</reference>
<protein>
    <submittedName>
        <fullName evidence="2">Uncharacterized protein</fullName>
    </submittedName>
</protein>
<evidence type="ECO:0000256" key="1">
    <source>
        <dbReference type="SAM" id="Phobius"/>
    </source>
</evidence>
<organism evidence="2">
    <name type="scientific">termite gut metagenome</name>
    <dbReference type="NCBI Taxonomy" id="433724"/>
    <lineage>
        <taxon>unclassified sequences</taxon>
        <taxon>metagenomes</taxon>
        <taxon>organismal metagenomes</taxon>
    </lineage>
</organism>